<evidence type="ECO:0000256" key="10">
    <source>
        <dbReference type="ARBA" id="ARBA00023237"/>
    </source>
</evidence>
<dbReference type="OrthoDB" id="5332150at2"/>
<evidence type="ECO:0000256" key="7">
    <source>
        <dbReference type="ARBA" id="ARBA00023077"/>
    </source>
</evidence>
<dbReference type="NCBIfam" id="TIGR01786">
    <property type="entry name" value="TonB-hemlactrns"/>
    <property type="match status" value="1"/>
</dbReference>
<dbReference type="CDD" id="cd01347">
    <property type="entry name" value="ligand_gated_channel"/>
    <property type="match status" value="1"/>
</dbReference>
<feature type="chain" id="PRO_5022178504" evidence="14">
    <location>
        <begin position="33"/>
        <end position="724"/>
    </location>
</feature>
<keyword evidence="10 11" id="KW-0998">Cell outer membrane</keyword>
<feature type="domain" description="TonB-dependent receptor plug" evidence="16">
    <location>
        <begin position="59"/>
        <end position="159"/>
    </location>
</feature>
<keyword evidence="8 11" id="KW-0472">Membrane</keyword>
<organism evidence="17 18">
    <name type="scientific">Halovibrio variabilis</name>
    <dbReference type="NCBI Taxonomy" id="31910"/>
    <lineage>
        <taxon>Bacteria</taxon>
        <taxon>Pseudomonadati</taxon>
        <taxon>Pseudomonadota</taxon>
        <taxon>Gammaproteobacteria</taxon>
        <taxon>Oceanospirillales</taxon>
        <taxon>Halomonadaceae</taxon>
        <taxon>Halovibrio</taxon>
    </lineage>
</organism>
<evidence type="ECO:0000256" key="1">
    <source>
        <dbReference type="ARBA" id="ARBA00004571"/>
    </source>
</evidence>
<sequence length="724" mass="79287">MQPHLPTSTKRPGYALLPLTIASLFVISPAQADDKAAFSLPNVQVTAEPFVSATEKTAKETGSVSVVDAQQLNNTVAYSAKDLFRYDPSILTTSNGRFGLAGFNVRGLDDNRISIQLDGVEMAENYGPSSSYLDAGRLSADIASLSSASVVKGGNAQQGSGFSSVALRLHAPQDFLNPSGDDTYASVQGGYRSDSEGFFQNIKLAARQGDYESLLVATHRDGNATENYHGSGESDSTSGDGRTTPDPGDVDSYDVLVKIQKLNDLGQVGIVAQKYRSSSELRLFSLENARYGDYSSDDTLTRARLGLYQDGEYQSALFDAFHWQIDWQRSETVNATSMVYNGYNRVVERDFDQTTWQLKTDFSNQIDTGMPQQVAYGLTLKRDDYTSLSQDYNLDANTLDESRFSPPGTATRFGLYLQDRLSLADERGSLTPALRFDHYEYDLDNDNLTSQPYDGAEGQALTGQVGGTWNITSGTELFGKTGIGFRAPSYEELYYDHNAGRGYRIVANPDLDDEHSHFAEFGIRKQGALGSAEFTGFYTDYRDFIESSVSVSIDPTNYPIGEFTTDNVDRAIIRGAEFKGQLNLHQAFGVNDGWYARTAAAYIEGKNLDDGGTIESIPPIQAVAALGYEAPDHRWGSELAGTFVNHVSAYDAEDAYAPSAYQLYDLTGHMTLGDHLTVRGGVFNLLDKQYWVWDDVRGVSASSAGIDRYTQPGRNVGISAEYVF</sequence>
<evidence type="ECO:0000256" key="13">
    <source>
        <dbReference type="SAM" id="MobiDB-lite"/>
    </source>
</evidence>
<dbReference type="Gene3D" id="2.170.130.10">
    <property type="entry name" value="TonB-dependent receptor, plug domain"/>
    <property type="match status" value="1"/>
</dbReference>
<dbReference type="Pfam" id="PF00593">
    <property type="entry name" value="TonB_dep_Rec_b-barrel"/>
    <property type="match status" value="1"/>
</dbReference>
<keyword evidence="5 11" id="KW-0812">Transmembrane</keyword>
<evidence type="ECO:0000313" key="18">
    <source>
        <dbReference type="Proteomes" id="UP000321303"/>
    </source>
</evidence>
<evidence type="ECO:0000256" key="9">
    <source>
        <dbReference type="ARBA" id="ARBA00023170"/>
    </source>
</evidence>
<evidence type="ECO:0000313" key="17">
    <source>
        <dbReference type="EMBL" id="GEN26607.1"/>
    </source>
</evidence>
<accession>A0A511UJ46</accession>
<proteinExistence type="inferred from homology"/>
<feature type="region of interest" description="Disordered" evidence="13">
    <location>
        <begin position="222"/>
        <end position="250"/>
    </location>
</feature>
<dbReference type="Pfam" id="PF07715">
    <property type="entry name" value="Plug"/>
    <property type="match status" value="1"/>
</dbReference>
<gene>
    <name evidence="17" type="primary">hutA</name>
    <name evidence="17" type="ORF">HVA01_02530</name>
</gene>
<dbReference type="Gene3D" id="2.40.170.20">
    <property type="entry name" value="TonB-dependent receptor, beta-barrel domain"/>
    <property type="match status" value="1"/>
</dbReference>
<dbReference type="EMBL" id="BJXV01000001">
    <property type="protein sequence ID" value="GEN26607.1"/>
    <property type="molecule type" value="Genomic_DNA"/>
</dbReference>
<dbReference type="GO" id="GO:0015344">
    <property type="term" value="F:siderophore uptake transmembrane transporter activity"/>
    <property type="evidence" value="ECO:0007669"/>
    <property type="project" value="TreeGrafter"/>
</dbReference>
<dbReference type="InterPro" id="IPR037066">
    <property type="entry name" value="Plug_dom_sf"/>
</dbReference>
<dbReference type="PROSITE" id="PS52016">
    <property type="entry name" value="TONB_DEPENDENT_REC_3"/>
    <property type="match status" value="1"/>
</dbReference>
<dbReference type="RefSeq" id="WP_146872686.1">
    <property type="nucleotide sequence ID" value="NZ_BJXV01000001.1"/>
</dbReference>
<evidence type="ECO:0000259" key="15">
    <source>
        <dbReference type="Pfam" id="PF00593"/>
    </source>
</evidence>
<dbReference type="GO" id="GO:0044718">
    <property type="term" value="P:siderophore transmembrane transport"/>
    <property type="evidence" value="ECO:0007669"/>
    <property type="project" value="TreeGrafter"/>
</dbReference>
<keyword evidence="4 11" id="KW-1134">Transmembrane beta strand</keyword>
<dbReference type="Proteomes" id="UP000321303">
    <property type="component" value="Unassembled WGS sequence"/>
</dbReference>
<keyword evidence="6 14" id="KW-0732">Signal</keyword>
<evidence type="ECO:0000256" key="4">
    <source>
        <dbReference type="ARBA" id="ARBA00022452"/>
    </source>
</evidence>
<feature type="signal peptide" evidence="14">
    <location>
        <begin position="1"/>
        <end position="32"/>
    </location>
</feature>
<keyword evidence="7 12" id="KW-0798">TonB box</keyword>
<evidence type="ECO:0000256" key="2">
    <source>
        <dbReference type="ARBA" id="ARBA00008143"/>
    </source>
</evidence>
<evidence type="ECO:0000256" key="11">
    <source>
        <dbReference type="PROSITE-ProRule" id="PRU01360"/>
    </source>
</evidence>
<dbReference type="InterPro" id="IPR010949">
    <property type="entry name" value="TonB_Hb/transfer/lactofer_rcpt"/>
</dbReference>
<dbReference type="PANTHER" id="PTHR30069">
    <property type="entry name" value="TONB-DEPENDENT OUTER MEMBRANE RECEPTOR"/>
    <property type="match status" value="1"/>
</dbReference>
<dbReference type="InterPro" id="IPR036942">
    <property type="entry name" value="Beta-barrel_TonB_sf"/>
</dbReference>
<evidence type="ECO:0000259" key="16">
    <source>
        <dbReference type="Pfam" id="PF07715"/>
    </source>
</evidence>
<comment type="caution">
    <text evidence="17">The sequence shown here is derived from an EMBL/GenBank/DDBJ whole genome shotgun (WGS) entry which is preliminary data.</text>
</comment>
<name>A0A511UJ46_9GAMM</name>
<dbReference type="InterPro" id="IPR000531">
    <property type="entry name" value="Beta-barrel_TonB"/>
</dbReference>
<feature type="compositionally biased region" description="Low complexity" evidence="13">
    <location>
        <begin position="230"/>
        <end position="246"/>
    </location>
</feature>
<dbReference type="GO" id="GO:0009279">
    <property type="term" value="C:cell outer membrane"/>
    <property type="evidence" value="ECO:0007669"/>
    <property type="project" value="UniProtKB-SubCell"/>
</dbReference>
<evidence type="ECO:0000256" key="8">
    <source>
        <dbReference type="ARBA" id="ARBA00023136"/>
    </source>
</evidence>
<keyword evidence="18" id="KW-1185">Reference proteome</keyword>
<evidence type="ECO:0000256" key="14">
    <source>
        <dbReference type="SAM" id="SignalP"/>
    </source>
</evidence>
<evidence type="ECO:0000256" key="12">
    <source>
        <dbReference type="RuleBase" id="RU003357"/>
    </source>
</evidence>
<keyword evidence="9" id="KW-0675">Receptor</keyword>
<protein>
    <submittedName>
        <fullName evidence="17">Ligand-gated channel</fullName>
    </submittedName>
</protein>
<evidence type="ECO:0000256" key="3">
    <source>
        <dbReference type="ARBA" id="ARBA00022448"/>
    </source>
</evidence>
<dbReference type="PANTHER" id="PTHR30069:SF29">
    <property type="entry name" value="HEMOGLOBIN AND HEMOGLOBIN-HAPTOGLOBIN-BINDING PROTEIN 1-RELATED"/>
    <property type="match status" value="1"/>
</dbReference>
<dbReference type="AlphaFoldDB" id="A0A511UJ46"/>
<dbReference type="InterPro" id="IPR039426">
    <property type="entry name" value="TonB-dep_rcpt-like"/>
</dbReference>
<evidence type="ECO:0000256" key="5">
    <source>
        <dbReference type="ARBA" id="ARBA00022692"/>
    </source>
</evidence>
<feature type="domain" description="TonB-dependent receptor-like beta-barrel" evidence="15">
    <location>
        <begin position="276"/>
        <end position="685"/>
    </location>
</feature>
<keyword evidence="3 11" id="KW-0813">Transport</keyword>
<comment type="similarity">
    <text evidence="2">Belongs to the TonB-dependent receptor family. Hemoglobin/haptoglobin binding protein subfamily.</text>
</comment>
<comment type="subcellular location">
    <subcellularLocation>
        <location evidence="1 11">Cell outer membrane</location>
        <topology evidence="1 11">Multi-pass membrane protein</topology>
    </subcellularLocation>
</comment>
<evidence type="ECO:0000256" key="6">
    <source>
        <dbReference type="ARBA" id="ARBA00022729"/>
    </source>
</evidence>
<reference evidence="17 18" key="1">
    <citation type="submission" date="2019-07" db="EMBL/GenBank/DDBJ databases">
        <title>Whole genome shotgun sequence of Halomonas variabilis NBRC 102410.</title>
        <authorList>
            <person name="Hosoyama A."/>
            <person name="Uohara A."/>
            <person name="Ohji S."/>
            <person name="Ichikawa N."/>
        </authorList>
    </citation>
    <scope>NUCLEOTIDE SEQUENCE [LARGE SCALE GENOMIC DNA]</scope>
    <source>
        <strain evidence="17 18">NBRC 102410</strain>
    </source>
</reference>
<dbReference type="SUPFAM" id="SSF56935">
    <property type="entry name" value="Porins"/>
    <property type="match status" value="1"/>
</dbReference>
<dbReference type="InterPro" id="IPR012910">
    <property type="entry name" value="Plug_dom"/>
</dbReference>